<proteinExistence type="predicted"/>
<name>A0A7T4R1A4_9GAMM</name>
<keyword evidence="2" id="KW-1185">Reference proteome</keyword>
<dbReference type="Gene3D" id="2.40.400.10">
    <property type="entry name" value="Acetoacetate decarboxylase-like"/>
    <property type="match status" value="1"/>
</dbReference>
<dbReference type="InterPro" id="IPR010451">
    <property type="entry name" value="Acetoacetate_decarboxylase"/>
</dbReference>
<dbReference type="Pfam" id="PF06314">
    <property type="entry name" value="ADC"/>
    <property type="match status" value="1"/>
</dbReference>
<dbReference type="EMBL" id="CP066167">
    <property type="protein sequence ID" value="QQD18565.1"/>
    <property type="molecule type" value="Genomic_DNA"/>
</dbReference>
<sequence>MSDSIHPPMISPGEISQWPMLKIVYRTTPESIAALLPPGIEPGDEPNVNVTVYNLPVLDQPEYGVIMTVDAKYEGQAGEYALAYGIDQEGVVLISVAMNGQPKFLCDIEYFRLGETVKARCHHQGYTFLEFSGKVTGEDPLETGPERYEWWTKFSRKVGGEEGYDFPPHVVKIHSQYGPGYRLAVDGKLNLKESPWDPIASLLPMKEQLSAHLWWPEYKSREISMAGPLDPKAFWPFVDTIGGSRWPGVMGSPARD</sequence>
<dbReference type="AlphaFoldDB" id="A0A7T4R1A4"/>
<gene>
    <name evidence="1" type="ORF">I6N98_01425</name>
</gene>
<dbReference type="Proteomes" id="UP000596063">
    <property type="component" value="Chromosome"/>
</dbReference>
<dbReference type="InterPro" id="IPR023375">
    <property type="entry name" value="ADC_dom_sf"/>
</dbReference>
<dbReference type="GO" id="GO:0016829">
    <property type="term" value="F:lyase activity"/>
    <property type="evidence" value="ECO:0007669"/>
    <property type="project" value="InterPro"/>
</dbReference>
<organism evidence="1 2">
    <name type="scientific">Spongiibacter nanhainus</name>
    <dbReference type="NCBI Taxonomy" id="2794344"/>
    <lineage>
        <taxon>Bacteria</taxon>
        <taxon>Pseudomonadati</taxon>
        <taxon>Pseudomonadota</taxon>
        <taxon>Gammaproteobacteria</taxon>
        <taxon>Cellvibrionales</taxon>
        <taxon>Spongiibacteraceae</taxon>
        <taxon>Spongiibacter</taxon>
    </lineage>
</organism>
<dbReference type="SUPFAM" id="SSF160104">
    <property type="entry name" value="Acetoacetate decarboxylase-like"/>
    <property type="match status" value="1"/>
</dbReference>
<reference evidence="1 2" key="1">
    <citation type="submission" date="2020-12" db="EMBL/GenBank/DDBJ databases">
        <authorList>
            <person name="Shan Y."/>
        </authorList>
    </citation>
    <scope>NUCLEOTIDE SEQUENCE [LARGE SCALE GENOMIC DNA]</scope>
    <source>
        <strain evidence="2">csc3.9</strain>
    </source>
</reference>
<evidence type="ECO:0000313" key="1">
    <source>
        <dbReference type="EMBL" id="QQD18565.1"/>
    </source>
</evidence>
<dbReference type="RefSeq" id="WP_198570056.1">
    <property type="nucleotide sequence ID" value="NZ_CP066167.1"/>
</dbReference>
<dbReference type="KEGG" id="snan:I6N98_01425"/>
<accession>A0A7T4R1A4</accession>
<protein>
    <submittedName>
        <fullName evidence="1">Acetoacetate decarboxylase family protein</fullName>
    </submittedName>
</protein>
<evidence type="ECO:0000313" key="2">
    <source>
        <dbReference type="Proteomes" id="UP000596063"/>
    </source>
</evidence>